<evidence type="ECO:0000313" key="7">
    <source>
        <dbReference type="EMBL" id="CUO30826.1"/>
    </source>
</evidence>
<dbReference type="RefSeq" id="WP_055182477.1">
    <property type="nucleotide sequence ID" value="NZ_CABIWY010000022.1"/>
</dbReference>
<evidence type="ECO:0000256" key="4">
    <source>
        <dbReference type="ARBA" id="ARBA00022884"/>
    </source>
</evidence>
<gene>
    <name evidence="7" type="ORF">ERS852423_02861</name>
</gene>
<evidence type="ECO:0000256" key="2">
    <source>
        <dbReference type="ARBA" id="ARBA00006896"/>
    </source>
</evidence>
<comment type="similarity">
    <text evidence="2">Belongs to the CRISPR-associated Csm2 family.</text>
</comment>
<evidence type="ECO:0000256" key="1">
    <source>
        <dbReference type="ARBA" id="ARBA00003640"/>
    </source>
</evidence>
<dbReference type="NCBIfam" id="TIGR01870">
    <property type="entry name" value="cas_TM1810_Csm2"/>
    <property type="match status" value="1"/>
</dbReference>
<comment type="function">
    <text evidence="1">This subunit may be involved in monitoring complementarity of crRNA and target RNA.</text>
</comment>
<keyword evidence="4" id="KW-0694">RNA-binding</keyword>
<evidence type="ECO:0000256" key="6">
    <source>
        <dbReference type="ARBA" id="ARBA00031723"/>
    </source>
</evidence>
<dbReference type="GO" id="GO:0003723">
    <property type="term" value="F:RNA binding"/>
    <property type="evidence" value="ECO:0007669"/>
    <property type="project" value="UniProtKB-KW"/>
</dbReference>
<organism evidence="7 8">
    <name type="scientific">Dorea longicatena</name>
    <dbReference type="NCBI Taxonomy" id="88431"/>
    <lineage>
        <taxon>Bacteria</taxon>
        <taxon>Bacillati</taxon>
        <taxon>Bacillota</taxon>
        <taxon>Clostridia</taxon>
        <taxon>Lachnospirales</taxon>
        <taxon>Lachnospiraceae</taxon>
        <taxon>Dorea</taxon>
    </lineage>
</organism>
<dbReference type="AlphaFoldDB" id="A0A174E2W7"/>
<dbReference type="InterPro" id="IPR010149">
    <property type="entry name" value="CRISPR-assoc_prot_Csm2_III-A"/>
</dbReference>
<sequence>MRLTEDNYVDIAEKAIKKLSGEKNKNGKPIPLVTTSKIRNLLAMTADIYNEVVNSKEETLSSELIGRINYMKIRFIYEAGREPKVRRIVEEADILSHLDEINGSRKQYILFSHYMEALVAYRKFYGGKDE</sequence>
<protein>
    <recommendedName>
        <fullName evidence="3">CRISPR system Cms protein Csm2</fullName>
    </recommendedName>
    <alternativeName>
        <fullName evidence="6">CRISPR type III A-associated protein Csm2</fullName>
    </alternativeName>
</protein>
<dbReference type="EMBL" id="CYYY01000022">
    <property type="protein sequence ID" value="CUO30826.1"/>
    <property type="molecule type" value="Genomic_DNA"/>
</dbReference>
<accession>A0A174E2W7</accession>
<evidence type="ECO:0000256" key="5">
    <source>
        <dbReference type="ARBA" id="ARBA00023118"/>
    </source>
</evidence>
<dbReference type="Pfam" id="PF03750">
    <property type="entry name" value="Csm2_III-A"/>
    <property type="match status" value="1"/>
</dbReference>
<keyword evidence="5" id="KW-0051">Antiviral defense</keyword>
<proteinExistence type="inferred from homology"/>
<reference evidence="7 8" key="1">
    <citation type="submission" date="2015-09" db="EMBL/GenBank/DDBJ databases">
        <authorList>
            <consortium name="Pathogen Informatics"/>
        </authorList>
    </citation>
    <scope>NUCLEOTIDE SEQUENCE [LARGE SCALE GENOMIC DNA]</scope>
    <source>
        <strain evidence="7 8">2789STDY5608866</strain>
    </source>
</reference>
<evidence type="ECO:0000313" key="8">
    <source>
        <dbReference type="Proteomes" id="UP000095439"/>
    </source>
</evidence>
<evidence type="ECO:0000256" key="3">
    <source>
        <dbReference type="ARBA" id="ARBA00016118"/>
    </source>
</evidence>
<name>A0A174E2W7_9FIRM</name>
<dbReference type="Proteomes" id="UP000095439">
    <property type="component" value="Unassembled WGS sequence"/>
</dbReference>
<dbReference type="GO" id="GO:0051607">
    <property type="term" value="P:defense response to virus"/>
    <property type="evidence" value="ECO:0007669"/>
    <property type="project" value="UniProtKB-KW"/>
</dbReference>